<dbReference type="Gene3D" id="3.40.50.300">
    <property type="entry name" value="P-loop containing nucleotide triphosphate hydrolases"/>
    <property type="match status" value="1"/>
</dbReference>
<dbReference type="Proteomes" id="UP001601303">
    <property type="component" value="Unassembled WGS sequence"/>
</dbReference>
<comment type="caution">
    <text evidence="2">The sequence shown here is derived from an EMBL/GenBank/DDBJ whole genome shotgun (WGS) entry which is preliminary data.</text>
</comment>
<feature type="domain" description="Orc1-like AAA ATPase" evidence="1">
    <location>
        <begin position="62"/>
        <end position="179"/>
    </location>
</feature>
<name>A0ABW6MJX5_9ACTN</name>
<dbReference type="SUPFAM" id="SSF52540">
    <property type="entry name" value="P-loop containing nucleoside triphosphate hydrolases"/>
    <property type="match status" value="1"/>
</dbReference>
<reference evidence="2 3" key="1">
    <citation type="submission" date="2024-10" db="EMBL/GenBank/DDBJ databases">
        <title>The Natural Products Discovery Center: Release of the First 8490 Sequenced Strains for Exploring Actinobacteria Biosynthetic Diversity.</title>
        <authorList>
            <person name="Kalkreuter E."/>
            <person name="Kautsar S.A."/>
            <person name="Yang D."/>
            <person name="Bader C.D."/>
            <person name="Teijaro C.N."/>
            <person name="Fluegel L."/>
            <person name="Davis C.M."/>
            <person name="Simpson J.R."/>
            <person name="Lauterbach L."/>
            <person name="Steele A.D."/>
            <person name="Gui C."/>
            <person name="Meng S."/>
            <person name="Li G."/>
            <person name="Viehrig K."/>
            <person name="Ye F."/>
            <person name="Su P."/>
            <person name="Kiefer A.F."/>
            <person name="Nichols A."/>
            <person name="Cepeda A.J."/>
            <person name="Yan W."/>
            <person name="Fan B."/>
            <person name="Jiang Y."/>
            <person name="Adhikari A."/>
            <person name="Zheng C.-J."/>
            <person name="Schuster L."/>
            <person name="Cowan T.M."/>
            <person name="Smanski M.J."/>
            <person name="Chevrette M.G."/>
            <person name="De Carvalho L.P.S."/>
            <person name="Shen B."/>
        </authorList>
    </citation>
    <scope>NUCLEOTIDE SEQUENCE [LARGE SCALE GENOMIC DNA]</scope>
    <source>
        <strain evidence="2 3">NPDC006488</strain>
    </source>
</reference>
<dbReference type="RefSeq" id="WP_388115110.1">
    <property type="nucleotide sequence ID" value="NZ_JBIAHM010000027.1"/>
</dbReference>
<dbReference type="InterPro" id="IPR041664">
    <property type="entry name" value="AAA_16"/>
</dbReference>
<dbReference type="Pfam" id="PF13191">
    <property type="entry name" value="AAA_16"/>
    <property type="match status" value="1"/>
</dbReference>
<dbReference type="PANTHER" id="PTHR47691:SF3">
    <property type="entry name" value="HTH-TYPE TRANSCRIPTIONAL REGULATOR RV0890C-RELATED"/>
    <property type="match status" value="1"/>
</dbReference>
<evidence type="ECO:0000313" key="2">
    <source>
        <dbReference type="EMBL" id="MFE9606452.1"/>
    </source>
</evidence>
<gene>
    <name evidence="2" type="ORF">ACFYNQ_48925</name>
</gene>
<protein>
    <submittedName>
        <fullName evidence="2">AAA family ATPase</fullName>
    </submittedName>
</protein>
<dbReference type="PRINTS" id="PR00364">
    <property type="entry name" value="DISEASERSIST"/>
</dbReference>
<evidence type="ECO:0000313" key="3">
    <source>
        <dbReference type="Proteomes" id="UP001601303"/>
    </source>
</evidence>
<dbReference type="EMBL" id="JBIAHM010000027">
    <property type="protein sequence ID" value="MFE9606452.1"/>
    <property type="molecule type" value="Genomic_DNA"/>
</dbReference>
<keyword evidence="3" id="KW-1185">Reference proteome</keyword>
<sequence>MDDEPLENVPPDTRLVDNASVNNAILGGLFLAPVMQGRDFTLRLPYEVPPALGALPAPTPAFTGYENELTDLAQLLARDTSHGAPVVVLSGLTGSGKTELALTAAHRAVAQGRFPGGALFAHVAQLHGPALLGGLLRAMGLPADRVPPSPTARSALYALILTQLARHGRPLLLVLDDVTHPGQLAGLLPAAAPATTIVTTPAHLGELGTHRIVLRPSATADGPRLLHRALTMAHPDDTRILDHPQEAAQIADLCDGLPLALRTAAVLLAENPYRPLSALAADLADSSTRLAELTHPDGDLHTRLDACHARLNPAQARLLRLLALRDEPETTTPTLAALCAEPEDTVRDRLTTLQYLVESGTAPDSWRLRELVRLYVRARADTS</sequence>
<dbReference type="InterPro" id="IPR027417">
    <property type="entry name" value="P-loop_NTPase"/>
</dbReference>
<evidence type="ECO:0000259" key="1">
    <source>
        <dbReference type="Pfam" id="PF13191"/>
    </source>
</evidence>
<proteinExistence type="predicted"/>
<accession>A0ABW6MJX5</accession>
<dbReference type="PANTHER" id="PTHR47691">
    <property type="entry name" value="REGULATOR-RELATED"/>
    <property type="match status" value="1"/>
</dbReference>
<organism evidence="2 3">
    <name type="scientific">Streptomyces hokutonensis</name>
    <dbReference type="NCBI Taxonomy" id="1306990"/>
    <lineage>
        <taxon>Bacteria</taxon>
        <taxon>Bacillati</taxon>
        <taxon>Actinomycetota</taxon>
        <taxon>Actinomycetes</taxon>
        <taxon>Kitasatosporales</taxon>
        <taxon>Streptomycetaceae</taxon>
        <taxon>Streptomyces</taxon>
    </lineage>
</organism>